<keyword evidence="9" id="KW-0902">Two-component regulatory system</keyword>
<keyword evidence="10 11" id="KW-0472">Membrane</keyword>
<comment type="subcellular location">
    <subcellularLocation>
        <location evidence="2">Membrane</location>
        <topology evidence="2">Multi-pass membrane protein</topology>
    </subcellularLocation>
</comment>
<dbReference type="PROSITE" id="PS50109">
    <property type="entry name" value="HIS_KIN"/>
    <property type="match status" value="1"/>
</dbReference>
<name>A0A3S5BWB6_9NEIS</name>
<evidence type="ECO:0000256" key="5">
    <source>
        <dbReference type="ARBA" id="ARBA00022679"/>
    </source>
</evidence>
<dbReference type="InterPro" id="IPR003594">
    <property type="entry name" value="HATPase_dom"/>
</dbReference>
<keyword evidence="7" id="KW-0418">Kinase</keyword>
<dbReference type="Gene3D" id="1.10.287.130">
    <property type="match status" value="1"/>
</dbReference>
<gene>
    <name evidence="14" type="primary">qseC</name>
    <name evidence="14" type="ORF">NCTC12227_01897</name>
</gene>
<evidence type="ECO:0000256" key="2">
    <source>
        <dbReference type="ARBA" id="ARBA00004141"/>
    </source>
</evidence>
<feature type="domain" description="Histidine kinase" evidence="12">
    <location>
        <begin position="216"/>
        <end position="430"/>
    </location>
</feature>
<evidence type="ECO:0000313" key="14">
    <source>
        <dbReference type="EMBL" id="VEJ22119.1"/>
    </source>
</evidence>
<comment type="catalytic activity">
    <reaction evidence="1">
        <text>ATP + protein L-histidine = ADP + protein N-phospho-L-histidine.</text>
        <dbReference type="EC" id="2.7.13.3"/>
    </reaction>
</comment>
<dbReference type="InterPro" id="IPR003661">
    <property type="entry name" value="HisK_dim/P_dom"/>
</dbReference>
<dbReference type="GO" id="GO:0005886">
    <property type="term" value="C:plasma membrane"/>
    <property type="evidence" value="ECO:0007669"/>
    <property type="project" value="TreeGrafter"/>
</dbReference>
<evidence type="ECO:0000256" key="11">
    <source>
        <dbReference type="SAM" id="Phobius"/>
    </source>
</evidence>
<keyword evidence="5 14" id="KW-0808">Transferase</keyword>
<evidence type="ECO:0000256" key="10">
    <source>
        <dbReference type="ARBA" id="ARBA00023136"/>
    </source>
</evidence>
<dbReference type="AlphaFoldDB" id="A0A3S5BWB6"/>
<evidence type="ECO:0000256" key="7">
    <source>
        <dbReference type="ARBA" id="ARBA00022777"/>
    </source>
</evidence>
<dbReference type="InterPro" id="IPR005467">
    <property type="entry name" value="His_kinase_dom"/>
</dbReference>
<evidence type="ECO:0000256" key="1">
    <source>
        <dbReference type="ARBA" id="ARBA00000085"/>
    </source>
</evidence>
<keyword evidence="15" id="KW-1185">Reference proteome</keyword>
<organism evidence="14 15">
    <name type="scientific">Neisseria animaloris</name>
    <dbReference type="NCBI Taxonomy" id="326522"/>
    <lineage>
        <taxon>Bacteria</taxon>
        <taxon>Pseudomonadati</taxon>
        <taxon>Pseudomonadota</taxon>
        <taxon>Betaproteobacteria</taxon>
        <taxon>Neisseriales</taxon>
        <taxon>Neisseriaceae</taxon>
        <taxon>Neisseria</taxon>
    </lineage>
</organism>
<dbReference type="InterPro" id="IPR003660">
    <property type="entry name" value="HAMP_dom"/>
</dbReference>
<keyword evidence="8 11" id="KW-1133">Transmembrane helix</keyword>
<feature type="domain" description="HAMP" evidence="13">
    <location>
        <begin position="156"/>
        <end position="208"/>
    </location>
</feature>
<dbReference type="GO" id="GO:0000155">
    <property type="term" value="F:phosphorelay sensor kinase activity"/>
    <property type="evidence" value="ECO:0007669"/>
    <property type="project" value="InterPro"/>
</dbReference>
<keyword evidence="6 11" id="KW-0812">Transmembrane</keyword>
<dbReference type="CDD" id="cd00082">
    <property type="entry name" value="HisKA"/>
    <property type="match status" value="1"/>
</dbReference>
<dbReference type="Pfam" id="PF00512">
    <property type="entry name" value="HisKA"/>
    <property type="match status" value="1"/>
</dbReference>
<dbReference type="EMBL" id="LR134516">
    <property type="protein sequence ID" value="VEJ22119.1"/>
    <property type="molecule type" value="Genomic_DNA"/>
</dbReference>
<dbReference type="InterPro" id="IPR050428">
    <property type="entry name" value="TCS_sensor_his_kinase"/>
</dbReference>
<dbReference type="Pfam" id="PF02518">
    <property type="entry name" value="HATPase_c"/>
    <property type="match status" value="1"/>
</dbReference>
<dbReference type="Proteomes" id="UP000268229">
    <property type="component" value="Chromosome"/>
</dbReference>
<dbReference type="SMART" id="SM00387">
    <property type="entry name" value="HATPase_c"/>
    <property type="match status" value="1"/>
</dbReference>
<dbReference type="SUPFAM" id="SSF55874">
    <property type="entry name" value="ATPase domain of HSP90 chaperone/DNA topoisomerase II/histidine kinase"/>
    <property type="match status" value="1"/>
</dbReference>
<evidence type="ECO:0000259" key="13">
    <source>
        <dbReference type="PROSITE" id="PS50885"/>
    </source>
</evidence>
<dbReference type="InterPro" id="IPR036097">
    <property type="entry name" value="HisK_dim/P_sf"/>
</dbReference>
<evidence type="ECO:0000256" key="4">
    <source>
        <dbReference type="ARBA" id="ARBA00022553"/>
    </source>
</evidence>
<evidence type="ECO:0000256" key="8">
    <source>
        <dbReference type="ARBA" id="ARBA00022989"/>
    </source>
</evidence>
<dbReference type="InterPro" id="IPR004358">
    <property type="entry name" value="Sig_transdc_His_kin-like_C"/>
</dbReference>
<dbReference type="PROSITE" id="PS50885">
    <property type="entry name" value="HAMP"/>
    <property type="match status" value="1"/>
</dbReference>
<dbReference type="STRING" id="326522.BWD08_07850"/>
<dbReference type="EC" id="2.7.13.3" evidence="3"/>
<protein>
    <recommendedName>
        <fullName evidence="3">histidine kinase</fullName>
        <ecNumber evidence="3">2.7.13.3</ecNumber>
    </recommendedName>
</protein>
<dbReference type="SUPFAM" id="SSF47384">
    <property type="entry name" value="Homodimeric domain of signal transducing histidine kinase"/>
    <property type="match status" value="1"/>
</dbReference>
<evidence type="ECO:0000259" key="12">
    <source>
        <dbReference type="PROSITE" id="PS50109"/>
    </source>
</evidence>
<sequence>MPRRPSIQLRLSIFLTLIILLTAVIAGIASFFTMFSEARELQDDLLRQTAILIQQPADAGYADIDSDIRIYIQPLNEKHRFNLPNDVDEGFYDITDKKKNDPYRAYVHTYPDGQRVAFIQETEFRDDVAADSAWYAVMPLLILAPIALLLTALIIYLTLRPVRQLSAQTENRNENDLSPLPTEQIPREIYGFAEAVNRLLERVGEGVRQQQRFIADAAHELRSPMTALSLQAERLSTRDLPEGTAFLVEDLREGIRRNRRLLEQLLSMARMQTEEERPRENINISRLYQQLIQDVYPLADAKNIDIGTDIGNENVHVFANETEIYTLMKTLTENAICYTPEGGQIDLHARRNNSGCVLEIEDSGNGIPPDERTRVFDPFYRILGNDTEGSGLGLSIAQTIAKRYGGRITLSDAKQFPSGLNVSVWLPLQEAPK</sequence>
<dbReference type="SMART" id="SM00388">
    <property type="entry name" value="HisKA"/>
    <property type="match status" value="1"/>
</dbReference>
<dbReference type="PRINTS" id="PR00344">
    <property type="entry name" value="BCTRLSENSOR"/>
</dbReference>
<dbReference type="PANTHER" id="PTHR45436:SF15">
    <property type="entry name" value="SENSOR HISTIDINE KINASE CUSS"/>
    <property type="match status" value="1"/>
</dbReference>
<accession>A0A3S5BWB6</accession>
<dbReference type="KEGG" id="nani:NCTC12227_01897"/>
<evidence type="ECO:0000313" key="15">
    <source>
        <dbReference type="Proteomes" id="UP000268229"/>
    </source>
</evidence>
<dbReference type="Gene3D" id="3.30.565.10">
    <property type="entry name" value="Histidine kinase-like ATPase, C-terminal domain"/>
    <property type="match status" value="1"/>
</dbReference>
<feature type="transmembrane region" description="Helical" evidence="11">
    <location>
        <begin position="133"/>
        <end position="159"/>
    </location>
</feature>
<dbReference type="OrthoDB" id="8583694at2"/>
<evidence type="ECO:0000256" key="9">
    <source>
        <dbReference type="ARBA" id="ARBA00023012"/>
    </source>
</evidence>
<feature type="transmembrane region" description="Helical" evidence="11">
    <location>
        <begin position="12"/>
        <end position="35"/>
    </location>
</feature>
<reference evidence="14 15" key="1">
    <citation type="submission" date="2018-12" db="EMBL/GenBank/DDBJ databases">
        <authorList>
            <consortium name="Pathogen Informatics"/>
        </authorList>
    </citation>
    <scope>NUCLEOTIDE SEQUENCE [LARGE SCALE GENOMIC DNA]</scope>
    <source>
        <strain evidence="14 15">NCTC12227</strain>
    </source>
</reference>
<evidence type="ECO:0000256" key="3">
    <source>
        <dbReference type="ARBA" id="ARBA00012438"/>
    </source>
</evidence>
<proteinExistence type="predicted"/>
<keyword evidence="4" id="KW-0597">Phosphoprotein</keyword>
<evidence type="ECO:0000256" key="6">
    <source>
        <dbReference type="ARBA" id="ARBA00022692"/>
    </source>
</evidence>
<dbReference type="InterPro" id="IPR036890">
    <property type="entry name" value="HATPase_C_sf"/>
</dbReference>
<dbReference type="RefSeq" id="WP_126305061.1">
    <property type="nucleotide sequence ID" value="NZ_LR134516.1"/>
</dbReference>
<dbReference type="PANTHER" id="PTHR45436">
    <property type="entry name" value="SENSOR HISTIDINE KINASE YKOH"/>
    <property type="match status" value="1"/>
</dbReference>